<gene>
    <name evidence="4" type="ORF">K05K4_14690</name>
</gene>
<organism evidence="4">
    <name type="scientific">Vibrio alginolyticus</name>
    <dbReference type="NCBI Taxonomy" id="663"/>
    <lineage>
        <taxon>Bacteria</taxon>
        <taxon>Pseudomonadati</taxon>
        <taxon>Pseudomonadota</taxon>
        <taxon>Gammaproteobacteria</taxon>
        <taxon>Vibrionales</taxon>
        <taxon>Vibrionaceae</taxon>
        <taxon>Vibrio</taxon>
    </lineage>
</organism>
<dbReference type="SUPFAM" id="SSF51120">
    <property type="entry name" value="beta-Roll"/>
    <property type="match status" value="1"/>
</dbReference>
<reference evidence="4" key="1">
    <citation type="submission" date="2016-10" db="EMBL/GenBank/DDBJ databases">
        <title>The High Quality Genome of Vibrio alginolyticus K01M1.</title>
        <authorList>
            <person name="Wendling C."/>
            <person name="Chibani C.M."/>
            <person name="Hertel R."/>
            <person name="Sproer C."/>
            <person name="Bunk B."/>
            <person name="Overmann J."/>
            <person name="Roth O."/>
            <person name="Liesegang H."/>
        </authorList>
    </citation>
    <scope>NUCLEOTIDE SEQUENCE</scope>
    <source>
        <strain evidence="4">K05K4</strain>
    </source>
</reference>
<sequence length="4050" mass="428022">MGRIMQPILYIQIGNVLWAVLSDGSWIQMLPNEQLVPEVEVVVLNTDILDIAFNEDTTSEDESSSNDLLIASQNGIESTFNQSVRDFSESSGGLSFVAYIRAVLPEQLVSNGYVTRPAVQERENPTSETQAPERLNPDAILTVDILDGGDGYENQFEVPSVTIQGDALKISDEWLVTITITDSLNNSITVTTTVENESYTLSGVDLSSLAEGPLTVTSVVSDIYGNNLNAVDTTIKDTLATVNVNFDGGGDEYLNQYEIATTRLEGTIENIEDGQRIQVTVTDSLGAVINLETVVTGGSWSLDDVDLSGLSEGTLTVVAESIDIAGNPATSENTIIKDTLASVTVDVDDGGDGYLNIEERQSVTLSGQVSDVENGQTVSVTVQDSLGVMLSFNAVVVDGMWQVEGANLSTLADGALTVSASVNDVAGNQAKAMDEATTIDATAPTIDIDTDFYISGGLAIDDFREGIVTEMRGTTSGVEQGLAVTIRVSDGDSTLNFTGLVDASGSWTVTGIDVNTLNLNNTWTIEAEVLDTAGNHAVDTMPTIVLPGSTVFSENIVGFFGEQSSSAAINIENGVPALHAEQPSLSALTSVGQSINVVVAEDGLSLQGTSTDDRLVFSAEVNDDGTVQITFYEAIDHGVGQDELVTNVLVESTQSDADGTQEAVVAPLEIVISDADPVIANESYSVTEGQVISGNVLENDIDIDGDLYIRYVRAGGEIQSVPDGGSVSFSLEKGELTVFSDGSWQLNASRNLDHTVEQSLVFDYLAADDSKDYGVATATIDIIDGQAGYVGSATIKTAEVPLGAALLTTEGSVNVIAGSDNPDPASLYFGGASITKLEALGLTSSVSDTELSYTLSSSGKQITAFANGVTVFTLTLSGIESGNDVLASISLTLAHPIDQFNSSDTVTFPLTIGGTDLDSTPLVENEIDFVLKDGVDPTLSNLTVVAMEEINLESGAIFKTGSLQLDIGSDYVDSLRFSELNQPTLVSSESELLYRLSDDGTTITGYILEGGVEVNIFQSKLLSTLPLESSSEIEYSFELYRSFDLSKDQILDIPLLVNATDSDGDTTSVTLDITLEAIEGLNDDASLTVDILDGGDGYENQFEVPSVTIQGDALKISDEWLVTITITDSLNNSITVTTTVENEAYTLSGVDLSSLAEGPLTVTSVVSDIYGNNLNAVDTTIKDTLATVNVNFDGGGDEYLNQYEIATTRLEGTIENIEDGQRIQVTVTDSLGAVINLETVVTGGSWSLDDVDLSGLSEGTLTVVAESIDIAGNPATSENTIIKDTLASVTVDVDDGGDGYLNIEERQSVTLSGQVSDVENGQTVSVTVQDSLGVMLSFNAVVVDGMWQVEGANLSTLADGALTVSASVNDVAGNQAKAMDEATTIDATAPTIDIDTDFYISGGLAIDDFREGIVTEMRGTTSGVEQGLAVTIRVSDGDSTLNFTGLVDASGSWTVTGIDVNTLNLNNTWTIEAEVLDTAGNHAVDTMPTIVLPGSTVFSENIVGFFGEQSSSAAINIENGVPALHAEQPSLSALTSVGQSINVVVAEDGLSLQGTSTDDRLVFSAEVNDDGTVQITFYEAIDHGVGQDELVTNVLVESTQSDADGTQETVVAPLTITIYDSDPVIRDDTYSVLEDQTITGNLLENDIDLDGTLYVKFVEAGGEQKSILEGGSVSFSLEKGELTVFSDGSWQFDAGRNLDHSVEQSVSFSYLAADDSQDYGLANATIDITDGQAGYVGNATIDVTEVPLDGPILNFEGTVNIVAGSDNPDPSSLYFGGSSITKLEALGLTSSVSDNELSYTLSSSGKQITAFANGVTVFTLTLSGVESGNDVLASISLTLEHPIDQFNSSDTVTFPLTIGGVDLDATPLVENEIDYVLKDGADPTLNNLNGVEVKESDLANGSVLSSGNFQVEVGSDYLESLSFIVSEQPLLTSGEQVVLYQVSADGKTLDGYILDEDGQTQIPIFQATLNASLPIDANSDITYSFELFQALDQQENTDPNVPLVVTAIDSDQDNTSVVLDINVIDNDNGQALINSGNVELTETPVDTNIAPDGVSAIANTDVIVTSSFDPIVYLGVDINDGDTVKTTLGDAVTYNGEAVTWYDNNDGSFDAISDTGDVVFRVTLPSDFSLPSNDTSTVNITVELYHSLDHVLGDGTQLSISMPIVARDSDGSEISTESNILVYDGLFPELVITEGITVNESGLNDDSLDSGIEGSSPSITLLQGSDSIASVSVNIDMFNALGYKTSSGSLVSLDSPDSNGWLYARDESEQDVFRIRFNTDGTVEFDLYRALEHDEPDGVPADENTLELSFSIYAVDKDGDQSEAETYTVSVVDDIPEDTSSPIEIELTEGDEFSGNWFSNNADLISSDGTLISSLTYAGETYDTASSVFSNDAWTIDLINSSDGNLKYGTLTIAQDGTFTLTTELIVNTPVGGLLDDLTITVTDADGDQASSEAQLILDDARGFIRTVNVDTLEDNGANNSGDPTPVALPIRVSPGDTENNERVEAIRISVESLQGGALFLDGARLEDDDNDGFISLSGTELMGVGIFTVPNGDLTYQPALNLSGNTIKVSLAVSALIVSDVEPDGFVLQGNNTLNVNVLPVADLPEWSSDSDFSYQSVEDSAESLSLNIVAEKFDQDRSETLHYQISNIPDGLILTLNGSAIEEGKAYSQSELDQIEITSNENLAGRFTFDVTAVTTESGSVFADEQDKTAWITEQVVIDISPDADVPTLTVKNIQGLEDQAIYLKEYILGRLTDTDGSESLSYRIEVQDGWTLPVGAGITLIGINTYLVTSNALANSEALLQPKSDISSFTESLSLQVTAISTESTIDGLAPINETAESQSATIDIKLKGVVDEPIVLDGGQGNWQYDQATKVISNLSTLDEDNLIQLDFIIQTSDDDLSEEINILLQNIPLGTQLTDVNGDPIVLPIAYVDPITGPVYQVSNAVLENTYLKTEQDFSGTLSMDVIVVSTEPDGDSAETPLKVEMEILPIVDQTDGQELQSNGIEDNFITLNLEPVVNQDIDSSESLTGYTIVSIPDGLTLYFDGNAVEESNLPLELNELLDGSSATLSELLNSGRITVKANEDLSGTFSLEVQYEVTDTSPTMETDVKAINGSLSVVVSGKVDIGNEDIDKTRLEGATEVFTSTDGSAVDVSGGITFTEADIDGSEYLDYIVLQIPQGQDLIVTHPNGASQDADGNWLIPMEGITSDSVLETAQDLLAGASIYSPSNTEILDVNVLAYVRDGTDAQYITGQFQIQITGHEGDGDQCADPGEPGSVQSGDIVGKEGEDVSIGTFLNPDVASSDGNLVSFFVAADSLPEGVELTGEGVIPAYDNAGNLLGYSISSAGLSSLTLTGVDEDFAGCITFNLEVTETAPCDGDSKTTAQTITVQISPVVDDIAIAPSQVTVQEDTITNLNLALVLGDSEGPMQSITGEGDAATGLESVNWVSLSVSDENARFTAVDPSLLIDNGDGTWVVTDVTRLNEIQLIPPENYSGELVISVDANITDEVTGSCLSTDSAKDTQTKSTEVTVTIAPVVDKAVLETEDVVGDEDNYIYLGNLSASLIDQDGSESMSLVMTGVPDGAVLVWDNNGTFELLPDNGSTDGESKEWQLTQAQLDKVYFLPPLDFSGDISLTLQAITQESGSNDYNYTTSQFNVGVKPIGDDVSLNTTSNTFTGDEGDSISIDFLASGFETNSNEYIEVSMLIKASSEPSALEGLGRIRIGTQFSSFTFDDAGNAVATVLVRANEVSGLEFIPKDAFGTMDVALNVRTFDQAIVSETLETDFGDVQTTDLTIVVTPEADEPTLTADYQSIVSEASGSIPLGLSMNLVNPAPEEFGSVEIRGLPTDLELSHGERLNGIYTVDQEDVADLSIVGGFSGASDFTLSIKPIATLGATVAEGAAQTVNVALVEEGGQTLLATDANDLLIGGSGSDVFQFDSSGLGNELKPSYDVINDFQISVIGDDNDTIDIASIITATSITEVDNKLDLTENDDGVTLHIKPEETGTKQQILMQGVTLDQLYKGDSTGVAEENVLQKMIDDNNLLVGGMS</sequence>
<evidence type="ECO:0000259" key="3">
    <source>
        <dbReference type="Pfam" id="PF19116"/>
    </source>
</evidence>
<evidence type="ECO:0000313" key="4">
    <source>
        <dbReference type="EMBL" id="ARP18305.1"/>
    </source>
</evidence>
<dbReference type="Gene3D" id="6.20.150.20">
    <property type="match status" value="1"/>
</dbReference>
<dbReference type="InterPro" id="IPR040853">
    <property type="entry name" value="RapA2_cadherin-like"/>
</dbReference>
<dbReference type="InterPro" id="IPR011049">
    <property type="entry name" value="Serralysin-like_metalloprot_C"/>
</dbReference>
<evidence type="ECO:0000259" key="2">
    <source>
        <dbReference type="Pfam" id="PF17803"/>
    </source>
</evidence>
<dbReference type="Pfam" id="PF19116">
    <property type="entry name" value="DUF5801"/>
    <property type="match status" value="1"/>
</dbReference>
<dbReference type="NCBIfam" id="NF033510">
    <property type="entry name" value="Ca_tandemer"/>
    <property type="match status" value="4"/>
</dbReference>
<dbReference type="InterPro" id="IPR043824">
    <property type="entry name" value="DUF5801"/>
</dbReference>
<feature type="domain" description="RapA2 cadherin-like" evidence="2">
    <location>
        <begin position="673"/>
        <end position="744"/>
    </location>
</feature>
<dbReference type="Pfam" id="PF17803">
    <property type="entry name" value="Cadherin_4"/>
    <property type="match status" value="2"/>
</dbReference>
<evidence type="ECO:0000256" key="1">
    <source>
        <dbReference type="SAM" id="MobiDB-lite"/>
    </source>
</evidence>
<feature type="domain" description="RapA2 cadherin-like" evidence="2">
    <location>
        <begin position="1614"/>
        <end position="1692"/>
    </location>
</feature>
<dbReference type="InterPro" id="IPR013783">
    <property type="entry name" value="Ig-like_fold"/>
</dbReference>
<protein>
    <recommendedName>
        <fullName evidence="5">RTX toxin</fullName>
    </recommendedName>
</protein>
<evidence type="ECO:0008006" key="5">
    <source>
        <dbReference type="Google" id="ProtNLM"/>
    </source>
</evidence>
<accession>A0A1W6TR43</accession>
<feature type="domain" description="DUF5801" evidence="3">
    <location>
        <begin position="2197"/>
        <end position="2325"/>
    </location>
</feature>
<proteinExistence type="predicted"/>
<dbReference type="Gene3D" id="2.60.40.10">
    <property type="entry name" value="Immunoglobulins"/>
    <property type="match status" value="6"/>
</dbReference>
<feature type="region of interest" description="Disordered" evidence="1">
    <location>
        <begin position="2475"/>
        <end position="2496"/>
    </location>
</feature>
<dbReference type="EMBL" id="CP017902">
    <property type="protein sequence ID" value="ARP18305.1"/>
    <property type="molecule type" value="Genomic_DNA"/>
</dbReference>
<name>A0A1W6TR43_VIBAL</name>